<dbReference type="InterPro" id="IPR024096">
    <property type="entry name" value="NO_sig/Golgi_transp_ligand-bd"/>
</dbReference>
<name>A0A0T5NV67_9RHOB</name>
<keyword evidence="3" id="KW-1185">Reference proteome</keyword>
<proteinExistence type="predicted"/>
<dbReference type="InterPro" id="IPR011644">
    <property type="entry name" value="Heme_NO-bd"/>
</dbReference>
<dbReference type="RefSeq" id="WP_057792694.1">
    <property type="nucleotide sequence ID" value="NZ_LAXJ01000008.1"/>
</dbReference>
<feature type="domain" description="Heme NO-binding" evidence="1">
    <location>
        <begin position="2"/>
        <end position="132"/>
    </location>
</feature>
<evidence type="ECO:0000313" key="3">
    <source>
        <dbReference type="Proteomes" id="UP000051295"/>
    </source>
</evidence>
<dbReference type="GO" id="GO:0070482">
    <property type="term" value="P:response to oxygen levels"/>
    <property type="evidence" value="ECO:0007669"/>
    <property type="project" value="TreeGrafter"/>
</dbReference>
<dbReference type="OrthoDB" id="981203at2"/>
<accession>A0A0T5NV67</accession>
<dbReference type="GO" id="GO:0004383">
    <property type="term" value="F:guanylate cyclase activity"/>
    <property type="evidence" value="ECO:0007669"/>
    <property type="project" value="TreeGrafter"/>
</dbReference>
<dbReference type="EMBL" id="LAXJ01000008">
    <property type="protein sequence ID" value="KRS12810.1"/>
    <property type="molecule type" value="Genomic_DNA"/>
</dbReference>
<dbReference type="STRING" id="1641875.XM53_09560"/>
<protein>
    <submittedName>
        <fullName evidence="2">Heme NO-binding protein</fullName>
    </submittedName>
</protein>
<dbReference type="GO" id="GO:0020037">
    <property type="term" value="F:heme binding"/>
    <property type="evidence" value="ECO:0007669"/>
    <property type="project" value="InterPro"/>
</dbReference>
<dbReference type="Gene3D" id="3.90.1520.10">
    <property type="entry name" value="H-NOX domain"/>
    <property type="match status" value="1"/>
</dbReference>
<dbReference type="PATRIC" id="fig|1641875.4.peg.4322"/>
<comment type="caution">
    <text evidence="2">The sequence shown here is derived from an EMBL/GenBank/DDBJ whole genome shotgun (WGS) entry which is preliminary data.</text>
</comment>
<reference evidence="2 3" key="1">
    <citation type="submission" date="2015-04" db="EMBL/GenBank/DDBJ databases">
        <title>The draft genome sequence of Roseovarius sp.R12b.</title>
        <authorList>
            <person name="Li G."/>
            <person name="Lai Q."/>
            <person name="Shao Z."/>
            <person name="Yan P."/>
        </authorList>
    </citation>
    <scope>NUCLEOTIDE SEQUENCE [LARGE SCALE GENOMIC DNA]</scope>
    <source>
        <strain evidence="2 3">R12B</strain>
    </source>
</reference>
<dbReference type="SUPFAM" id="SSF111126">
    <property type="entry name" value="Ligand-binding domain in the NO signalling and Golgi transport"/>
    <property type="match status" value="1"/>
</dbReference>
<dbReference type="Pfam" id="PF07700">
    <property type="entry name" value="HNOB"/>
    <property type="match status" value="1"/>
</dbReference>
<evidence type="ECO:0000259" key="1">
    <source>
        <dbReference type="Pfam" id="PF07700"/>
    </source>
</evidence>
<gene>
    <name evidence="2" type="ORF">XM53_09560</name>
</gene>
<dbReference type="AlphaFoldDB" id="A0A0T5NV67"/>
<sequence>MHGLINRAIELFLRDTYGQEAWDEIARRADLAPPEFEAMLDYPDALTVDVLAQAAQLLDKPEAEILEDIGTYLVSHPTAEALRRLLRFSGADFTDFLHSLDDLPARARLAVPQLKLPPVALTDHGQQMFSVTVGRREAAGFAFGHVLLGLLRAMADDYGALVLLEHKGCRDGVETIDVQLLEAAFATGRSFVLGAAG</sequence>
<dbReference type="GO" id="GO:0019934">
    <property type="term" value="P:cGMP-mediated signaling"/>
    <property type="evidence" value="ECO:0007669"/>
    <property type="project" value="TreeGrafter"/>
</dbReference>
<organism evidence="2 3">
    <name type="scientific">Roseovarius atlanticus</name>
    <dbReference type="NCBI Taxonomy" id="1641875"/>
    <lineage>
        <taxon>Bacteria</taxon>
        <taxon>Pseudomonadati</taxon>
        <taxon>Pseudomonadota</taxon>
        <taxon>Alphaproteobacteria</taxon>
        <taxon>Rhodobacterales</taxon>
        <taxon>Roseobacteraceae</taxon>
        <taxon>Roseovarius</taxon>
    </lineage>
</organism>
<dbReference type="Proteomes" id="UP000051295">
    <property type="component" value="Unassembled WGS sequence"/>
</dbReference>
<dbReference type="PANTHER" id="PTHR45655:SF13">
    <property type="entry name" value="SOLUBLE GUANYLATE CYCLASE GCY-32-RELATED"/>
    <property type="match status" value="1"/>
</dbReference>
<dbReference type="InterPro" id="IPR038158">
    <property type="entry name" value="H-NOX_domain_sf"/>
</dbReference>
<dbReference type="PANTHER" id="PTHR45655">
    <property type="entry name" value="GUANYLATE CYCLASE SOLUBLE SUBUNIT BETA-2"/>
    <property type="match status" value="1"/>
</dbReference>
<evidence type="ECO:0000313" key="2">
    <source>
        <dbReference type="EMBL" id="KRS12810.1"/>
    </source>
</evidence>
<dbReference type="GO" id="GO:0008074">
    <property type="term" value="C:guanylate cyclase complex, soluble"/>
    <property type="evidence" value="ECO:0007669"/>
    <property type="project" value="TreeGrafter"/>
</dbReference>